<dbReference type="PROSITE" id="PS51888">
    <property type="entry name" value="CLIP"/>
    <property type="match status" value="1"/>
</dbReference>
<keyword evidence="5" id="KW-0865">Zymogen</keyword>
<dbReference type="SMART" id="SM00680">
    <property type="entry name" value="CLIP"/>
    <property type="match status" value="1"/>
</dbReference>
<feature type="chain" id="PRO_5042003784" description="Clip domain-containing protein" evidence="8">
    <location>
        <begin position="42"/>
        <end position="173"/>
    </location>
</feature>
<keyword evidence="6" id="KW-1015">Disulfide bond</keyword>
<protein>
    <recommendedName>
        <fullName evidence="9">Clip domain-containing protein</fullName>
    </recommendedName>
</protein>
<dbReference type="SUPFAM" id="SSF50494">
    <property type="entry name" value="Trypsin-like serine proteases"/>
    <property type="match status" value="1"/>
</dbReference>
<evidence type="ECO:0000259" key="9">
    <source>
        <dbReference type="PROSITE" id="PS51888"/>
    </source>
</evidence>
<reference evidence="10" key="2">
    <citation type="submission" date="2023-05" db="EMBL/GenBank/DDBJ databases">
        <authorList>
            <person name="Fouks B."/>
        </authorList>
    </citation>
    <scope>NUCLEOTIDE SEQUENCE</scope>
    <source>
        <strain evidence="10">Stay&amp;Tobe</strain>
        <tissue evidence="10">Testes</tissue>
    </source>
</reference>
<dbReference type="Gene3D" id="3.30.1640.30">
    <property type="match status" value="1"/>
</dbReference>
<evidence type="ECO:0000256" key="3">
    <source>
        <dbReference type="ARBA" id="ARBA00022801"/>
    </source>
</evidence>
<evidence type="ECO:0000256" key="4">
    <source>
        <dbReference type="ARBA" id="ARBA00022825"/>
    </source>
</evidence>
<keyword evidence="1" id="KW-0645">Protease</keyword>
<evidence type="ECO:0000313" key="11">
    <source>
        <dbReference type="Proteomes" id="UP001233999"/>
    </source>
</evidence>
<accession>A0AAD8AHA8</accession>
<dbReference type="EMBL" id="JASPKZ010000837">
    <property type="protein sequence ID" value="KAJ9599076.1"/>
    <property type="molecule type" value="Genomic_DNA"/>
</dbReference>
<feature type="domain" description="Clip" evidence="9">
    <location>
        <begin position="45"/>
        <end position="98"/>
    </location>
</feature>
<dbReference type="Pfam" id="PF12032">
    <property type="entry name" value="CLIP"/>
    <property type="match status" value="1"/>
</dbReference>
<dbReference type="InterPro" id="IPR043504">
    <property type="entry name" value="Peptidase_S1_PA_chymotrypsin"/>
</dbReference>
<dbReference type="InterPro" id="IPR009003">
    <property type="entry name" value="Peptidase_S1_PA"/>
</dbReference>
<dbReference type="AlphaFoldDB" id="A0AAD8AHA8"/>
<evidence type="ECO:0000256" key="1">
    <source>
        <dbReference type="ARBA" id="ARBA00022670"/>
    </source>
</evidence>
<dbReference type="InterPro" id="IPR038565">
    <property type="entry name" value="CLIP_sf"/>
</dbReference>
<keyword evidence="2 8" id="KW-0732">Signal</keyword>
<name>A0AAD8AHA8_DIPPU</name>
<keyword evidence="11" id="KW-1185">Reference proteome</keyword>
<comment type="caution">
    <text evidence="10">The sequence shown here is derived from an EMBL/GenBank/DDBJ whole genome shotgun (WGS) entry which is preliminary data.</text>
</comment>
<keyword evidence="4" id="KW-0720">Serine protease</keyword>
<evidence type="ECO:0000256" key="5">
    <source>
        <dbReference type="ARBA" id="ARBA00023145"/>
    </source>
</evidence>
<organism evidence="10 11">
    <name type="scientific">Diploptera punctata</name>
    <name type="common">Pacific beetle cockroach</name>
    <dbReference type="NCBI Taxonomy" id="6984"/>
    <lineage>
        <taxon>Eukaryota</taxon>
        <taxon>Metazoa</taxon>
        <taxon>Ecdysozoa</taxon>
        <taxon>Arthropoda</taxon>
        <taxon>Hexapoda</taxon>
        <taxon>Insecta</taxon>
        <taxon>Pterygota</taxon>
        <taxon>Neoptera</taxon>
        <taxon>Polyneoptera</taxon>
        <taxon>Dictyoptera</taxon>
        <taxon>Blattodea</taxon>
        <taxon>Blaberoidea</taxon>
        <taxon>Blaberidae</taxon>
        <taxon>Diplopterinae</taxon>
        <taxon>Diploptera</taxon>
    </lineage>
</organism>
<dbReference type="Gene3D" id="2.40.10.10">
    <property type="entry name" value="Trypsin-like serine proteases"/>
    <property type="match status" value="1"/>
</dbReference>
<keyword evidence="7" id="KW-0325">Glycoprotein</keyword>
<evidence type="ECO:0000313" key="10">
    <source>
        <dbReference type="EMBL" id="KAJ9599076.1"/>
    </source>
</evidence>
<dbReference type="FunFam" id="3.30.1640.30:FF:000001">
    <property type="entry name" value="Serine protease 7"/>
    <property type="match status" value="1"/>
</dbReference>
<gene>
    <name evidence="10" type="ORF">L9F63_010443</name>
</gene>
<dbReference type="Proteomes" id="UP001233999">
    <property type="component" value="Unassembled WGS sequence"/>
</dbReference>
<sequence length="173" mass="18475">MRSRSNSQFVVLPGGRDPTQAKMSPAALLLILLFATARSQSAKNPCVNPRGQEGTCINIKQCAELIEMLRNQRNEPGVADFLRASACGFDGRDPKVCCATGPPPKTNITPRVKIPDESECGFTGKTVNEIKVIGGFPAPLGAWPWIVALGYRSKTSPEPRFLCGGALITSGTC</sequence>
<evidence type="ECO:0000256" key="7">
    <source>
        <dbReference type="ARBA" id="ARBA00023180"/>
    </source>
</evidence>
<dbReference type="InterPro" id="IPR022700">
    <property type="entry name" value="CLIP"/>
</dbReference>
<dbReference type="GO" id="GO:0008236">
    <property type="term" value="F:serine-type peptidase activity"/>
    <property type="evidence" value="ECO:0007669"/>
    <property type="project" value="UniProtKB-KW"/>
</dbReference>
<evidence type="ECO:0000256" key="6">
    <source>
        <dbReference type="ARBA" id="ARBA00023157"/>
    </source>
</evidence>
<dbReference type="GO" id="GO:0006508">
    <property type="term" value="P:proteolysis"/>
    <property type="evidence" value="ECO:0007669"/>
    <property type="project" value="UniProtKB-KW"/>
</dbReference>
<proteinExistence type="predicted"/>
<keyword evidence="3" id="KW-0378">Hydrolase</keyword>
<evidence type="ECO:0000256" key="2">
    <source>
        <dbReference type="ARBA" id="ARBA00022729"/>
    </source>
</evidence>
<reference evidence="10" key="1">
    <citation type="journal article" date="2023" name="IScience">
        <title>Live-bearing cockroach genome reveals convergent evolutionary mechanisms linked to viviparity in insects and beyond.</title>
        <authorList>
            <person name="Fouks B."/>
            <person name="Harrison M.C."/>
            <person name="Mikhailova A.A."/>
            <person name="Marchal E."/>
            <person name="English S."/>
            <person name="Carruthers M."/>
            <person name="Jennings E.C."/>
            <person name="Chiamaka E.L."/>
            <person name="Frigard R.A."/>
            <person name="Pippel M."/>
            <person name="Attardo G.M."/>
            <person name="Benoit J.B."/>
            <person name="Bornberg-Bauer E."/>
            <person name="Tobe S.S."/>
        </authorList>
    </citation>
    <scope>NUCLEOTIDE SEQUENCE</scope>
    <source>
        <strain evidence="10">Stay&amp;Tobe</strain>
    </source>
</reference>
<evidence type="ECO:0000256" key="8">
    <source>
        <dbReference type="SAM" id="SignalP"/>
    </source>
</evidence>
<feature type="signal peptide" evidence="8">
    <location>
        <begin position="1"/>
        <end position="41"/>
    </location>
</feature>